<comment type="caution">
    <text evidence="2">The sequence shown here is derived from an EMBL/GenBank/DDBJ whole genome shotgun (WGS) entry which is preliminary data.</text>
</comment>
<gene>
    <name evidence="2" type="ORF">R5W23_000352</name>
</gene>
<dbReference type="Proteomes" id="UP001272242">
    <property type="component" value="Unassembled WGS sequence"/>
</dbReference>
<proteinExistence type="predicted"/>
<evidence type="ECO:0000256" key="1">
    <source>
        <dbReference type="SAM" id="SignalP"/>
    </source>
</evidence>
<feature type="chain" id="PRO_5046748599" evidence="1">
    <location>
        <begin position="23"/>
        <end position="150"/>
    </location>
</feature>
<organism evidence="2 3">
    <name type="scientific">Gemmata algarum</name>
    <dbReference type="NCBI Taxonomy" id="2975278"/>
    <lineage>
        <taxon>Bacteria</taxon>
        <taxon>Pseudomonadati</taxon>
        <taxon>Planctomycetota</taxon>
        <taxon>Planctomycetia</taxon>
        <taxon>Gemmatales</taxon>
        <taxon>Gemmataceae</taxon>
        <taxon>Gemmata</taxon>
    </lineage>
</organism>
<dbReference type="InterPro" id="IPR017504">
    <property type="entry name" value="CHP03067_Planctomycetes"/>
</dbReference>
<keyword evidence="1" id="KW-0732">Signal</keyword>
<accession>A0ABU5EVZ8</accession>
<name>A0ABU5EVZ8_9BACT</name>
<keyword evidence="3" id="KW-1185">Reference proteome</keyword>
<dbReference type="EMBL" id="JAXBLV010000110">
    <property type="protein sequence ID" value="MDY3559360.1"/>
    <property type="molecule type" value="Genomic_DNA"/>
</dbReference>
<feature type="signal peptide" evidence="1">
    <location>
        <begin position="1"/>
        <end position="22"/>
    </location>
</feature>
<dbReference type="RefSeq" id="WP_261189210.1">
    <property type="nucleotide sequence ID" value="NZ_JAXBLV010000110.1"/>
</dbReference>
<reference evidence="3" key="1">
    <citation type="journal article" date="2023" name="Mar. Drugs">
        <title>Gemmata algarum, a Novel Planctomycete Isolated from an Algal Mat, Displays Antimicrobial Activity.</title>
        <authorList>
            <person name="Kumar G."/>
            <person name="Kallscheuer N."/>
            <person name="Kashif M."/>
            <person name="Ahamad S."/>
            <person name="Jagadeeshwari U."/>
            <person name="Pannikurungottu S."/>
            <person name="Haufschild T."/>
            <person name="Kabuu M."/>
            <person name="Sasikala C."/>
            <person name="Jogler C."/>
            <person name="Ramana C."/>
        </authorList>
    </citation>
    <scope>NUCLEOTIDE SEQUENCE [LARGE SCALE GENOMIC DNA]</scope>
    <source>
        <strain evidence="3">JC673</strain>
    </source>
</reference>
<dbReference type="NCBIfam" id="TIGR03067">
    <property type="entry name" value="Planc_TIGR03067"/>
    <property type="match status" value="1"/>
</dbReference>
<sequence>MTVRVPFAALTLALCLATHVAADDKKNETDLKSMVGNWTVEKAELGGRDSTAVFKTLKFEIRAGGKYTVELGEKDEGAFTVNASKSPKEMDIVSDQGPNKGKTIEAIYKLDGDALTVCYNLDPKKPARPEKFESPANSKTFLVTYKRAKK</sequence>
<evidence type="ECO:0000313" key="3">
    <source>
        <dbReference type="Proteomes" id="UP001272242"/>
    </source>
</evidence>
<evidence type="ECO:0000313" key="2">
    <source>
        <dbReference type="EMBL" id="MDY3559360.1"/>
    </source>
</evidence>
<protein>
    <submittedName>
        <fullName evidence="2">TIGR03067 domain-containing protein</fullName>
    </submittedName>
</protein>